<accession>A0A3S4VBS0</accession>
<evidence type="ECO:0000313" key="6">
    <source>
        <dbReference type="EMBL" id="VEI14017.1"/>
    </source>
</evidence>
<keyword evidence="3" id="KW-0732">Signal</keyword>
<dbReference type="RefSeq" id="WP_126417060.1">
    <property type="nucleotide sequence ID" value="NZ_LR134476.1"/>
</dbReference>
<evidence type="ECO:0000256" key="1">
    <source>
        <dbReference type="SAM" id="MobiDB-lite"/>
    </source>
</evidence>
<dbReference type="KEGG" id="tbw:NCTC13354_01748"/>
<feature type="domain" description="Gram-positive pilin subunit D1 N-terminal" evidence="4">
    <location>
        <begin position="45"/>
        <end position="218"/>
    </location>
</feature>
<evidence type="ECO:0000256" key="2">
    <source>
        <dbReference type="SAM" id="Phobius"/>
    </source>
</evidence>
<feature type="region of interest" description="Disordered" evidence="1">
    <location>
        <begin position="337"/>
        <end position="363"/>
    </location>
</feature>
<feature type="transmembrane region" description="Helical" evidence="2">
    <location>
        <begin position="518"/>
        <end position="539"/>
    </location>
</feature>
<reference evidence="6 7" key="1">
    <citation type="submission" date="2018-12" db="EMBL/GenBank/DDBJ databases">
        <authorList>
            <consortium name="Pathogen Informatics"/>
        </authorList>
    </citation>
    <scope>NUCLEOTIDE SEQUENCE [LARGE SCALE GENOMIC DNA]</scope>
    <source>
        <strain evidence="6 7">NCTC13354</strain>
    </source>
</reference>
<gene>
    <name evidence="6" type="ORF">NCTC13354_01748</name>
</gene>
<protein>
    <submittedName>
        <fullName evidence="6">Fimbrial subunit type 1</fullName>
    </submittedName>
</protein>
<dbReference type="Gene3D" id="2.60.40.10">
    <property type="entry name" value="Immunoglobulins"/>
    <property type="match status" value="2"/>
</dbReference>
<dbReference type="GO" id="GO:0005975">
    <property type="term" value="P:carbohydrate metabolic process"/>
    <property type="evidence" value="ECO:0007669"/>
    <property type="project" value="UniProtKB-ARBA"/>
</dbReference>
<feature type="domain" description="Sgo0707-like N2" evidence="5">
    <location>
        <begin position="224"/>
        <end position="343"/>
    </location>
</feature>
<dbReference type="OrthoDB" id="3199332at2"/>
<dbReference type="Proteomes" id="UP000269542">
    <property type="component" value="Chromosome"/>
</dbReference>
<dbReference type="Gene3D" id="2.60.40.740">
    <property type="match status" value="1"/>
</dbReference>
<feature type="compositionally biased region" description="Polar residues" evidence="1">
    <location>
        <begin position="337"/>
        <end position="348"/>
    </location>
</feature>
<feature type="signal peptide" evidence="3">
    <location>
        <begin position="1"/>
        <end position="26"/>
    </location>
</feature>
<evidence type="ECO:0000313" key="7">
    <source>
        <dbReference type="Proteomes" id="UP000269542"/>
    </source>
</evidence>
<keyword evidence="2" id="KW-1133">Transmembrane helix</keyword>
<sequence>MRSTRSLRKGFAVAVTAALAFGGAIAAGSAAYAVPDNINPDTPRSLTIHKHETKGNTAAKPDGTGNVEGDAIADVQFTLYEITNVDLNTHAGWETLSSTLGAPDAGTNTVPTNACTAVATNNSFTVDSTDFQVQEVKKLTTLADGTATWGNRTDNTDAPKIAAYLVCETDAPASVVTPARPFVITVPFPYEDAAATPADPAKASKKWLYDVHAYPKNELGEITKENVKQEDLGLGSNVKFTVTSSIPALPEGYDTFTHYVVSDKFDDRLSIALDNVVESVSIDNQPLTKDVDYEVKVDGQTARVHFINDGLTKLKDNQGKNVVVVFSTTVTSIGNGTIENDATYSSSPDKGFDPSKPGTPSEKVRTKWGDLRILKFADNDESKPLRDAKFQIFEAKDPYPTDGVCKAEKADAAMPITVDGKNTFESDENGLVKISGLFVSSMYEKEDASGAVVTEGKSSDTRCYVLEETEPPVGYIKADVQPVKVTAGETQVDTYDLKVENVKPLVPGLPLTGATGKLILLGSAGLLFVAAGGLIVATVRRRNQA</sequence>
<dbReference type="InterPro" id="IPR046473">
    <property type="entry name" value="Sgo0707-like_N2"/>
</dbReference>
<keyword evidence="7" id="KW-1185">Reference proteome</keyword>
<dbReference type="InterPro" id="IPR013783">
    <property type="entry name" value="Ig-like_fold"/>
</dbReference>
<keyword evidence="2" id="KW-0472">Membrane</keyword>
<dbReference type="InterPro" id="IPR032364">
    <property type="entry name" value="GramPos_pilinD1_N"/>
</dbReference>
<evidence type="ECO:0000256" key="3">
    <source>
        <dbReference type="SAM" id="SignalP"/>
    </source>
</evidence>
<dbReference type="Pfam" id="PF20623">
    <property type="entry name" value="Sgo0707_N2"/>
    <property type="match status" value="1"/>
</dbReference>
<evidence type="ECO:0000259" key="4">
    <source>
        <dbReference type="Pfam" id="PF16555"/>
    </source>
</evidence>
<keyword evidence="2" id="KW-0812">Transmembrane</keyword>
<dbReference type="NCBIfam" id="NF033902">
    <property type="entry name" value="iso_D2_wall_anc"/>
    <property type="match status" value="1"/>
</dbReference>
<name>A0A3S4VBS0_9ACTO</name>
<dbReference type="NCBIfam" id="TIGR04226">
    <property type="entry name" value="RrgB_K2N_iso_D2"/>
    <property type="match status" value="1"/>
</dbReference>
<dbReference type="InterPro" id="IPR026466">
    <property type="entry name" value="Fim_isopep_form_D2_dom"/>
</dbReference>
<dbReference type="EMBL" id="LR134476">
    <property type="protein sequence ID" value="VEI14017.1"/>
    <property type="molecule type" value="Genomic_DNA"/>
</dbReference>
<feature type="chain" id="PRO_5018704828" evidence="3">
    <location>
        <begin position="27"/>
        <end position="545"/>
    </location>
</feature>
<dbReference type="Pfam" id="PF16555">
    <property type="entry name" value="GramPos_pilinD1"/>
    <property type="match status" value="1"/>
</dbReference>
<dbReference type="AlphaFoldDB" id="A0A3S4VBS0"/>
<evidence type="ECO:0000259" key="5">
    <source>
        <dbReference type="Pfam" id="PF20623"/>
    </source>
</evidence>
<organism evidence="6 7">
    <name type="scientific">Trueperella bialowiezensis</name>
    <dbReference type="NCBI Taxonomy" id="312285"/>
    <lineage>
        <taxon>Bacteria</taxon>
        <taxon>Bacillati</taxon>
        <taxon>Actinomycetota</taxon>
        <taxon>Actinomycetes</taxon>
        <taxon>Actinomycetales</taxon>
        <taxon>Actinomycetaceae</taxon>
        <taxon>Trueperella</taxon>
    </lineage>
</organism>
<proteinExistence type="predicted"/>
<dbReference type="InterPro" id="IPR048052">
    <property type="entry name" value="FM1-like"/>
</dbReference>